<name>A0A2P6RPB1_ROSCH</name>
<evidence type="ECO:0000313" key="7">
    <source>
        <dbReference type="EMBL" id="PRQ48265.1"/>
    </source>
</evidence>
<dbReference type="STRING" id="74649.A0A2P6RPB1"/>
<dbReference type="GO" id="GO:0005886">
    <property type="term" value="C:plasma membrane"/>
    <property type="evidence" value="ECO:0007669"/>
    <property type="project" value="UniProtKB-SubCell"/>
</dbReference>
<dbReference type="InterPro" id="IPR007877">
    <property type="entry name" value="DUF707"/>
</dbReference>
<proteinExistence type="inferred from homology"/>
<evidence type="ECO:0000256" key="1">
    <source>
        <dbReference type="ARBA" id="ARBA00004141"/>
    </source>
</evidence>
<keyword evidence="5" id="KW-0472">Membrane</keyword>
<comment type="caution">
    <text evidence="7">The sequence shown here is derived from an EMBL/GenBank/DDBJ whole genome shotgun (WGS) entry which is preliminary data.</text>
</comment>
<dbReference type="EMBL" id="PDCK01000040">
    <property type="protein sequence ID" value="PRQ48265.1"/>
    <property type="molecule type" value="Genomic_DNA"/>
</dbReference>
<keyword evidence="4" id="KW-1133">Transmembrane helix</keyword>
<comment type="similarity">
    <text evidence="2 6">Belongs to the CTL (choline transporter-like) family.</text>
</comment>
<dbReference type="OrthoDB" id="1747984at2759"/>
<dbReference type="AlphaFoldDB" id="A0A2P6RPB1"/>
<dbReference type="Proteomes" id="UP000238479">
    <property type="component" value="Chromosome 2"/>
</dbReference>
<accession>A0A2P6RPB1</accession>
<comment type="subcellular location">
    <subcellularLocation>
        <location evidence="6">Cell membrane</location>
        <topology evidence="6">Multi-pass membrane protein</topology>
    </subcellularLocation>
    <subcellularLocation>
        <location evidence="1">Membrane</location>
        <topology evidence="1">Multi-pass membrane protein</topology>
    </subcellularLocation>
</comment>
<dbReference type="Pfam" id="PF04515">
    <property type="entry name" value="Choline_transpo"/>
    <property type="match status" value="1"/>
</dbReference>
<dbReference type="PANTHER" id="PTHR12385">
    <property type="entry name" value="CHOLINE TRANSPORTER-LIKE (SLC FAMILY 44)"/>
    <property type="match status" value="1"/>
</dbReference>
<gene>
    <name evidence="7" type="ORF">RchiOBHm_Chr2g0108791</name>
</gene>
<reference evidence="7 8" key="1">
    <citation type="journal article" date="2018" name="Nat. Genet.">
        <title>The Rosa genome provides new insights in the design of modern roses.</title>
        <authorList>
            <person name="Bendahmane M."/>
        </authorList>
    </citation>
    <scope>NUCLEOTIDE SEQUENCE [LARGE SCALE GENOMIC DNA]</scope>
    <source>
        <strain evidence="8">cv. Old Blush</strain>
    </source>
</reference>
<keyword evidence="8" id="KW-1185">Reference proteome</keyword>
<evidence type="ECO:0000256" key="3">
    <source>
        <dbReference type="ARBA" id="ARBA00022692"/>
    </source>
</evidence>
<keyword evidence="3" id="KW-0812">Transmembrane</keyword>
<dbReference type="PANTHER" id="PTHR12385:SF93">
    <property type="entry name" value="CHOLINE TRANSPORTER-LIKE PROTEIN"/>
    <property type="match status" value="1"/>
</dbReference>
<protein>
    <recommendedName>
        <fullName evidence="6">Choline transporter-like protein</fullName>
    </recommendedName>
</protein>
<evidence type="ECO:0000256" key="6">
    <source>
        <dbReference type="RuleBase" id="RU368066"/>
    </source>
</evidence>
<evidence type="ECO:0000256" key="5">
    <source>
        <dbReference type="ARBA" id="ARBA00023136"/>
    </source>
</evidence>
<dbReference type="Gramene" id="PRQ48265">
    <property type="protein sequence ID" value="PRQ48265"/>
    <property type="gene ID" value="RchiOBHm_Chr2g0108791"/>
</dbReference>
<evidence type="ECO:0000256" key="2">
    <source>
        <dbReference type="ARBA" id="ARBA00007168"/>
    </source>
</evidence>
<sequence length="119" mass="13298">MQSNTQFCFQRAWSKSLGSACFGSLFVLSIEALRIVAQALNQLEGEDGFMLSSAHCFLNVMQCIFRYGDGWAFVQIYIPTNPSGAETLPPGIVVPQTDLYMHRLWGKPSEVLKTSQSTW</sequence>
<dbReference type="Pfam" id="PF05212">
    <property type="entry name" value="DUF707"/>
    <property type="match status" value="1"/>
</dbReference>
<organism evidence="7 8">
    <name type="scientific">Rosa chinensis</name>
    <name type="common">China rose</name>
    <dbReference type="NCBI Taxonomy" id="74649"/>
    <lineage>
        <taxon>Eukaryota</taxon>
        <taxon>Viridiplantae</taxon>
        <taxon>Streptophyta</taxon>
        <taxon>Embryophyta</taxon>
        <taxon>Tracheophyta</taxon>
        <taxon>Spermatophyta</taxon>
        <taxon>Magnoliopsida</taxon>
        <taxon>eudicotyledons</taxon>
        <taxon>Gunneridae</taxon>
        <taxon>Pentapetalae</taxon>
        <taxon>rosids</taxon>
        <taxon>fabids</taxon>
        <taxon>Rosales</taxon>
        <taxon>Rosaceae</taxon>
        <taxon>Rosoideae</taxon>
        <taxon>Rosoideae incertae sedis</taxon>
        <taxon>Rosa</taxon>
    </lineage>
</organism>
<dbReference type="GO" id="GO:0022857">
    <property type="term" value="F:transmembrane transporter activity"/>
    <property type="evidence" value="ECO:0007669"/>
    <property type="project" value="UniProtKB-UniRule"/>
</dbReference>
<dbReference type="InterPro" id="IPR007603">
    <property type="entry name" value="Choline_transptr-like"/>
</dbReference>
<comment type="function">
    <text evidence="6">Choline transporter.</text>
</comment>
<evidence type="ECO:0000256" key="4">
    <source>
        <dbReference type="ARBA" id="ARBA00022989"/>
    </source>
</evidence>
<evidence type="ECO:0000313" key="8">
    <source>
        <dbReference type="Proteomes" id="UP000238479"/>
    </source>
</evidence>